<comment type="caution">
    <text evidence="1">The sequence shown here is derived from an EMBL/GenBank/DDBJ whole genome shotgun (WGS) entry which is preliminary data.</text>
</comment>
<dbReference type="EMBL" id="LCRI01000040">
    <property type="protein sequence ID" value="KKW31957.1"/>
    <property type="molecule type" value="Genomic_DNA"/>
</dbReference>
<feature type="non-terminal residue" evidence="1">
    <location>
        <position position="1"/>
    </location>
</feature>
<dbReference type="InterPro" id="IPR036515">
    <property type="entry name" value="Transposase_17_sf"/>
</dbReference>
<dbReference type="GO" id="GO:0003677">
    <property type="term" value="F:DNA binding"/>
    <property type="evidence" value="ECO:0007669"/>
    <property type="project" value="InterPro"/>
</dbReference>
<organism evidence="1 2">
    <name type="scientific">Candidatus Uhrbacteria bacterium GW2011_GWA2_53_10</name>
    <dbReference type="NCBI Taxonomy" id="1618980"/>
    <lineage>
        <taxon>Bacteria</taxon>
        <taxon>Candidatus Uhriibacteriota</taxon>
    </lineage>
</organism>
<accession>A0A0G1ZUD7</accession>
<name>A0A0G1ZUD7_9BACT</name>
<sequence length="43" mass="5012">LYHITARGNERRAIFSDDRDREMFLGTLADVVETNNLVCHAYK</sequence>
<dbReference type="AlphaFoldDB" id="A0A0G1ZUD7"/>
<dbReference type="Proteomes" id="UP000034711">
    <property type="component" value="Unassembled WGS sequence"/>
</dbReference>
<evidence type="ECO:0000313" key="1">
    <source>
        <dbReference type="EMBL" id="KKW31957.1"/>
    </source>
</evidence>
<dbReference type="GO" id="GO:0004803">
    <property type="term" value="F:transposase activity"/>
    <property type="evidence" value="ECO:0007669"/>
    <property type="project" value="InterPro"/>
</dbReference>
<gene>
    <name evidence="1" type="ORF">UY77_C0040G0001</name>
</gene>
<protein>
    <submittedName>
        <fullName evidence="1">Uncharacterized protein</fullName>
    </submittedName>
</protein>
<dbReference type="GO" id="GO:0006313">
    <property type="term" value="P:DNA transposition"/>
    <property type="evidence" value="ECO:0007669"/>
    <property type="project" value="InterPro"/>
</dbReference>
<proteinExistence type="predicted"/>
<evidence type="ECO:0000313" key="2">
    <source>
        <dbReference type="Proteomes" id="UP000034711"/>
    </source>
</evidence>
<reference evidence="1 2" key="1">
    <citation type="journal article" date="2015" name="Nature">
        <title>rRNA introns, odd ribosomes, and small enigmatic genomes across a large radiation of phyla.</title>
        <authorList>
            <person name="Brown C.T."/>
            <person name="Hug L.A."/>
            <person name="Thomas B.C."/>
            <person name="Sharon I."/>
            <person name="Castelle C.J."/>
            <person name="Singh A."/>
            <person name="Wilkins M.J."/>
            <person name="Williams K.H."/>
            <person name="Banfield J.F."/>
        </authorList>
    </citation>
    <scope>NUCLEOTIDE SEQUENCE [LARGE SCALE GENOMIC DNA]</scope>
</reference>
<dbReference type="SUPFAM" id="SSF143422">
    <property type="entry name" value="Transposase IS200-like"/>
    <property type="match status" value="1"/>
</dbReference>